<gene>
    <name evidence="3" type="ORF">KDA82_01960</name>
</gene>
<feature type="domain" description="Trypsin-co-occurring" evidence="2">
    <location>
        <begin position="10"/>
        <end position="113"/>
    </location>
</feature>
<organism evidence="3 4">
    <name type="scientific">Streptomyces daliensis</name>
    <dbReference type="NCBI Taxonomy" id="299421"/>
    <lineage>
        <taxon>Bacteria</taxon>
        <taxon>Bacillati</taxon>
        <taxon>Actinomycetota</taxon>
        <taxon>Actinomycetes</taxon>
        <taxon>Kitasatosporales</taxon>
        <taxon>Streptomycetaceae</taxon>
        <taxon>Streptomyces</taxon>
    </lineage>
</organism>
<evidence type="ECO:0000313" key="4">
    <source>
        <dbReference type="Proteomes" id="UP000675554"/>
    </source>
</evidence>
<evidence type="ECO:0000313" key="3">
    <source>
        <dbReference type="EMBL" id="MBR7671823.1"/>
    </source>
</evidence>
<evidence type="ECO:0000259" key="2">
    <source>
        <dbReference type="Pfam" id="PF19493"/>
    </source>
</evidence>
<dbReference type="AlphaFoldDB" id="A0A8T4IMU0"/>
<reference evidence="3" key="1">
    <citation type="submission" date="2021-04" db="EMBL/GenBank/DDBJ databases">
        <title>Sequencing of actinobacteria type strains.</title>
        <authorList>
            <person name="Nguyen G.-S."/>
            <person name="Wentzel A."/>
        </authorList>
    </citation>
    <scope>NUCLEOTIDE SEQUENCE</scope>
    <source>
        <strain evidence="3">DSM 42095</strain>
    </source>
</reference>
<dbReference type="Proteomes" id="UP000675554">
    <property type="component" value="Unassembled WGS sequence"/>
</dbReference>
<feature type="compositionally biased region" description="Basic and acidic residues" evidence="1">
    <location>
        <begin position="114"/>
        <end position="131"/>
    </location>
</feature>
<feature type="region of interest" description="Disordered" evidence="1">
    <location>
        <begin position="112"/>
        <end position="131"/>
    </location>
</feature>
<keyword evidence="4" id="KW-1185">Reference proteome</keyword>
<comment type="caution">
    <text evidence="3">The sequence shown here is derived from an EMBL/GenBank/DDBJ whole genome shotgun (WGS) entry which is preliminary data.</text>
</comment>
<evidence type="ECO:0000256" key="1">
    <source>
        <dbReference type="SAM" id="MobiDB-lite"/>
    </source>
</evidence>
<accession>A0A8T4IMU0</accession>
<proteinExistence type="predicted"/>
<feature type="non-terminal residue" evidence="3">
    <location>
        <position position="131"/>
    </location>
</feature>
<name>A0A8T4IMU0_9ACTN</name>
<protein>
    <recommendedName>
        <fullName evidence="2">Trypsin-co-occurring domain-containing protein</fullName>
    </recommendedName>
</protein>
<dbReference type="NCBIfam" id="NF041216">
    <property type="entry name" value="CU044_2847_fam"/>
    <property type="match status" value="1"/>
</dbReference>
<dbReference type="EMBL" id="JAGSMN010000037">
    <property type="protein sequence ID" value="MBR7671823.1"/>
    <property type="molecule type" value="Genomic_DNA"/>
</dbReference>
<dbReference type="Pfam" id="PF19493">
    <property type="entry name" value="Trypco1"/>
    <property type="match status" value="1"/>
</dbReference>
<sequence>MDREIKEILLPDGTTVLARVSVLEPDEIPPSADEDEFAYDDVGALDTLTSRIDALNDVITGVGSAVLDAARAASPDEVTATFGVELVAKPGKAVAMLADGEAKASVSVTLTWRPGRDGRRNDDGRDDGDRR</sequence>
<dbReference type="InterPro" id="IPR045794">
    <property type="entry name" value="Trypco1"/>
</dbReference>